<evidence type="ECO:0000313" key="15">
    <source>
        <dbReference type="Proteomes" id="UP000046155"/>
    </source>
</evidence>
<evidence type="ECO:0000256" key="7">
    <source>
        <dbReference type="ARBA" id="ARBA00023274"/>
    </source>
</evidence>
<keyword evidence="15" id="KW-1185">Reference proteome</keyword>
<dbReference type="InterPro" id="IPR005727">
    <property type="entry name" value="Ribosomal_uL22_bac/chlpt-type"/>
</dbReference>
<evidence type="ECO:0000256" key="6">
    <source>
        <dbReference type="ARBA" id="ARBA00022980"/>
    </source>
</evidence>
<evidence type="ECO:0000256" key="5">
    <source>
        <dbReference type="ARBA" id="ARBA00022884"/>
    </source>
</evidence>
<dbReference type="InterPro" id="IPR001063">
    <property type="entry name" value="Ribosomal_uL22"/>
</dbReference>
<dbReference type="OrthoDB" id="9805969at2"/>
<evidence type="ECO:0000313" key="14">
    <source>
        <dbReference type="EMBL" id="CEO90154.1"/>
    </source>
</evidence>
<organism evidence="14 15">
    <name type="scientific">Syntrophaceticus schinkii</name>
    <dbReference type="NCBI Taxonomy" id="499207"/>
    <lineage>
        <taxon>Bacteria</taxon>
        <taxon>Bacillati</taxon>
        <taxon>Bacillota</taxon>
        <taxon>Clostridia</taxon>
        <taxon>Thermoanaerobacterales</taxon>
        <taxon>Thermoanaerobacterales Family III. Incertae Sedis</taxon>
        <taxon>Syntrophaceticus</taxon>
    </lineage>
</organism>
<dbReference type="GO" id="GO:0022625">
    <property type="term" value="C:cytosolic large ribosomal subunit"/>
    <property type="evidence" value="ECO:0007669"/>
    <property type="project" value="TreeGrafter"/>
</dbReference>
<keyword evidence="5 10" id="KW-0694">RNA-binding</keyword>
<keyword evidence="7 10" id="KW-0687">Ribonucleoprotein</keyword>
<gene>
    <name evidence="10 14" type="primary">rplV</name>
    <name evidence="14" type="ORF">SSCH_740024</name>
</gene>
<dbReference type="RefSeq" id="WP_044665953.1">
    <property type="nucleotide sequence ID" value="NZ_CDRZ01000274.1"/>
</dbReference>
<dbReference type="AlphaFoldDB" id="A0A0B7MHP4"/>
<comment type="similarity">
    <text evidence="2 10 11">Belongs to the universal ribosomal protein uL22 family.</text>
</comment>
<evidence type="ECO:0000256" key="13">
    <source>
        <dbReference type="RuleBase" id="RU004008"/>
    </source>
</evidence>
<reference evidence="15" key="1">
    <citation type="submission" date="2015-01" db="EMBL/GenBank/DDBJ databases">
        <authorList>
            <person name="Manzoor Shahid"/>
            <person name="Zubair Saima"/>
        </authorList>
    </citation>
    <scope>NUCLEOTIDE SEQUENCE [LARGE SCALE GENOMIC DNA]</scope>
    <source>
        <strain evidence="15">Sp3</strain>
    </source>
</reference>
<evidence type="ECO:0000256" key="8">
    <source>
        <dbReference type="ARBA" id="ARBA00025084"/>
    </source>
</evidence>
<dbReference type="InterPro" id="IPR036394">
    <property type="entry name" value="Ribosomal_uL22_sf"/>
</dbReference>
<evidence type="ECO:0000256" key="2">
    <source>
        <dbReference type="ARBA" id="ARBA00009451"/>
    </source>
</evidence>
<comment type="subunit">
    <text evidence="3 10 12">Part of the 50S ribosomal subunit.</text>
</comment>
<dbReference type="PANTHER" id="PTHR13501:SF8">
    <property type="entry name" value="LARGE RIBOSOMAL SUBUNIT PROTEIN UL22M"/>
    <property type="match status" value="1"/>
</dbReference>
<sequence length="113" mass="12818">MEARAVARYIWIPPRKLRQVADLIRGKSVVEAMAILRFMPGKAAVPIAKAVNSAAANAEHNQDLDRDDLYIKTVFVDEGPVVKRYRPRARGRADLKRRRTSHITVIVDERKEG</sequence>
<dbReference type="GO" id="GO:0006412">
    <property type="term" value="P:translation"/>
    <property type="evidence" value="ECO:0007669"/>
    <property type="project" value="UniProtKB-UniRule"/>
</dbReference>
<comment type="function">
    <text evidence="1 10">The globular domain of the protein is located near the polypeptide exit tunnel on the outside of the subunit, while an extended beta-hairpin is found that lines the wall of the exit tunnel in the center of the 70S ribosome.</text>
</comment>
<dbReference type="InterPro" id="IPR047867">
    <property type="entry name" value="Ribosomal_uL22_bac/org-type"/>
</dbReference>
<dbReference type="SUPFAM" id="SSF54843">
    <property type="entry name" value="Ribosomal protein L22"/>
    <property type="match status" value="1"/>
</dbReference>
<dbReference type="PANTHER" id="PTHR13501">
    <property type="entry name" value="CHLOROPLAST 50S RIBOSOMAL PROTEIN L22-RELATED"/>
    <property type="match status" value="1"/>
</dbReference>
<proteinExistence type="inferred from homology"/>
<accession>A0A0B7MHP4</accession>
<dbReference type="Pfam" id="PF00237">
    <property type="entry name" value="Ribosomal_L22"/>
    <property type="match status" value="1"/>
</dbReference>
<evidence type="ECO:0000256" key="3">
    <source>
        <dbReference type="ARBA" id="ARBA00011838"/>
    </source>
</evidence>
<keyword evidence="4 10" id="KW-0699">rRNA-binding</keyword>
<dbReference type="HAMAP" id="MF_01331_B">
    <property type="entry name" value="Ribosomal_uL22_B"/>
    <property type="match status" value="1"/>
</dbReference>
<dbReference type="GO" id="GO:0019843">
    <property type="term" value="F:rRNA binding"/>
    <property type="evidence" value="ECO:0007669"/>
    <property type="project" value="UniProtKB-UniRule"/>
</dbReference>
<dbReference type="NCBIfam" id="TIGR01044">
    <property type="entry name" value="rplV_bact"/>
    <property type="match status" value="1"/>
</dbReference>
<dbReference type="Proteomes" id="UP000046155">
    <property type="component" value="Unassembled WGS sequence"/>
</dbReference>
<dbReference type="EMBL" id="CDRZ01000274">
    <property type="protein sequence ID" value="CEO90154.1"/>
    <property type="molecule type" value="Genomic_DNA"/>
</dbReference>
<keyword evidence="6 10" id="KW-0689">Ribosomal protein</keyword>
<evidence type="ECO:0000256" key="11">
    <source>
        <dbReference type="RuleBase" id="RU004005"/>
    </source>
</evidence>
<dbReference type="FunFam" id="3.90.470.10:FF:000011">
    <property type="entry name" value="50S ribosomal protein L22"/>
    <property type="match status" value="1"/>
</dbReference>
<protein>
    <recommendedName>
        <fullName evidence="9 10">Large ribosomal subunit protein uL22</fullName>
    </recommendedName>
</protein>
<comment type="function">
    <text evidence="10 13">This protein binds specifically to 23S rRNA; its binding is stimulated by other ribosomal proteins, e.g., L4, L17, and L20. It is important during the early stages of 50S assembly. It makes multiple contacts with different domains of the 23S rRNA in the assembled 50S subunit and ribosome.</text>
</comment>
<dbReference type="Gene3D" id="3.90.470.10">
    <property type="entry name" value="Ribosomal protein L22/L17"/>
    <property type="match status" value="1"/>
</dbReference>
<dbReference type="PROSITE" id="PS00464">
    <property type="entry name" value="RIBOSOMAL_L22"/>
    <property type="match status" value="1"/>
</dbReference>
<evidence type="ECO:0000256" key="9">
    <source>
        <dbReference type="ARBA" id="ARBA00035207"/>
    </source>
</evidence>
<evidence type="ECO:0000256" key="10">
    <source>
        <dbReference type="HAMAP-Rule" id="MF_01331"/>
    </source>
</evidence>
<dbReference type="GO" id="GO:0003735">
    <property type="term" value="F:structural constituent of ribosome"/>
    <property type="evidence" value="ECO:0007669"/>
    <property type="project" value="InterPro"/>
</dbReference>
<evidence type="ECO:0000256" key="12">
    <source>
        <dbReference type="RuleBase" id="RU004006"/>
    </source>
</evidence>
<dbReference type="InterPro" id="IPR018260">
    <property type="entry name" value="Ribosomal_uL22_CS"/>
</dbReference>
<dbReference type="CDD" id="cd00336">
    <property type="entry name" value="Ribosomal_L22"/>
    <property type="match status" value="1"/>
</dbReference>
<comment type="function">
    <text evidence="8">This protein binds specifically to 23S rRNA; its binding is stimulated by other ribosomal proteins, e.g. L4, L17, and L20. It is important during the early stages of 50S assembly. It makes multiple contacts with different domains of the 23S rRNA in the assembled 50S subunit and ribosome.</text>
</comment>
<evidence type="ECO:0000256" key="4">
    <source>
        <dbReference type="ARBA" id="ARBA00022730"/>
    </source>
</evidence>
<name>A0A0B7MHP4_9FIRM</name>
<evidence type="ECO:0000256" key="1">
    <source>
        <dbReference type="ARBA" id="ARBA00003478"/>
    </source>
</evidence>